<accession>A0AAV7R642</accession>
<dbReference type="AlphaFoldDB" id="A0AAV7R642"/>
<proteinExistence type="predicted"/>
<sequence length="108" mass="11744">MQKGRAAHVVALNAATSMHLKPSWQPPPPCVNYTCEAYYTQKERLLAVKMNRACPSCAGTCASRAPRDFLPGFRPRASDTRALTRATCASDSTAIQAGEQGRFYSPLP</sequence>
<dbReference type="Proteomes" id="UP001066276">
    <property type="component" value="Chromosome 6"/>
</dbReference>
<reference evidence="1" key="1">
    <citation type="journal article" date="2022" name="bioRxiv">
        <title>Sequencing and chromosome-scale assembly of the giantPleurodeles waltlgenome.</title>
        <authorList>
            <person name="Brown T."/>
            <person name="Elewa A."/>
            <person name="Iarovenko S."/>
            <person name="Subramanian E."/>
            <person name="Araus A.J."/>
            <person name="Petzold A."/>
            <person name="Susuki M."/>
            <person name="Suzuki K.-i.T."/>
            <person name="Hayashi T."/>
            <person name="Toyoda A."/>
            <person name="Oliveira C."/>
            <person name="Osipova E."/>
            <person name="Leigh N.D."/>
            <person name="Simon A."/>
            <person name="Yun M.H."/>
        </authorList>
    </citation>
    <scope>NUCLEOTIDE SEQUENCE</scope>
    <source>
        <strain evidence="1">20211129_DDA</strain>
        <tissue evidence="1">Liver</tissue>
    </source>
</reference>
<comment type="caution">
    <text evidence="1">The sequence shown here is derived from an EMBL/GenBank/DDBJ whole genome shotgun (WGS) entry which is preliminary data.</text>
</comment>
<evidence type="ECO:0000313" key="1">
    <source>
        <dbReference type="EMBL" id="KAJ1146223.1"/>
    </source>
</evidence>
<name>A0AAV7R642_PLEWA</name>
<evidence type="ECO:0000313" key="2">
    <source>
        <dbReference type="Proteomes" id="UP001066276"/>
    </source>
</evidence>
<organism evidence="1 2">
    <name type="scientific">Pleurodeles waltl</name>
    <name type="common">Iberian ribbed newt</name>
    <dbReference type="NCBI Taxonomy" id="8319"/>
    <lineage>
        <taxon>Eukaryota</taxon>
        <taxon>Metazoa</taxon>
        <taxon>Chordata</taxon>
        <taxon>Craniata</taxon>
        <taxon>Vertebrata</taxon>
        <taxon>Euteleostomi</taxon>
        <taxon>Amphibia</taxon>
        <taxon>Batrachia</taxon>
        <taxon>Caudata</taxon>
        <taxon>Salamandroidea</taxon>
        <taxon>Salamandridae</taxon>
        <taxon>Pleurodelinae</taxon>
        <taxon>Pleurodeles</taxon>
    </lineage>
</organism>
<gene>
    <name evidence="1" type="ORF">NDU88_012503</name>
</gene>
<keyword evidence="2" id="KW-1185">Reference proteome</keyword>
<dbReference type="EMBL" id="JANPWB010000010">
    <property type="protein sequence ID" value="KAJ1146223.1"/>
    <property type="molecule type" value="Genomic_DNA"/>
</dbReference>
<protein>
    <submittedName>
        <fullName evidence="1">Uncharacterized protein</fullName>
    </submittedName>
</protein>